<keyword evidence="3" id="KW-1185">Reference proteome</keyword>
<protein>
    <submittedName>
        <fullName evidence="2">CDP-alcohol phosphatidyltransferase family protein</fullName>
    </submittedName>
</protein>
<keyword evidence="1" id="KW-0472">Membrane</keyword>
<dbReference type="Proteomes" id="UP000320216">
    <property type="component" value="Chromosome"/>
</dbReference>
<dbReference type="EMBL" id="CP042305">
    <property type="protein sequence ID" value="QDZ14309.1"/>
    <property type="molecule type" value="Genomic_DNA"/>
</dbReference>
<feature type="transmembrane region" description="Helical" evidence="1">
    <location>
        <begin position="147"/>
        <end position="166"/>
    </location>
</feature>
<evidence type="ECO:0000313" key="2">
    <source>
        <dbReference type="EMBL" id="QDZ14309.1"/>
    </source>
</evidence>
<dbReference type="InterPro" id="IPR000462">
    <property type="entry name" value="CDP-OH_P_trans"/>
</dbReference>
<dbReference type="GO" id="GO:0016780">
    <property type="term" value="F:phosphotransferase activity, for other substituted phosphate groups"/>
    <property type="evidence" value="ECO:0007669"/>
    <property type="project" value="InterPro"/>
</dbReference>
<name>A0A5B8M2X9_9MICO</name>
<feature type="transmembrane region" description="Helical" evidence="1">
    <location>
        <begin position="62"/>
        <end position="86"/>
    </location>
</feature>
<dbReference type="RefSeq" id="WP_146319076.1">
    <property type="nucleotide sequence ID" value="NZ_CP042305.1"/>
</dbReference>
<dbReference type="InterPro" id="IPR043130">
    <property type="entry name" value="CDP-OH_PTrfase_TM_dom"/>
</dbReference>
<dbReference type="Pfam" id="PF01066">
    <property type="entry name" value="CDP-OH_P_transf"/>
    <property type="match status" value="1"/>
</dbReference>
<dbReference type="AlphaFoldDB" id="A0A5B8M2X9"/>
<keyword evidence="1" id="KW-0812">Transmembrane</keyword>
<accession>A0A5B8M2X9</accession>
<dbReference type="Gene3D" id="1.20.120.1760">
    <property type="match status" value="1"/>
</dbReference>
<dbReference type="OrthoDB" id="7857679at2"/>
<proteinExistence type="predicted"/>
<dbReference type="GO" id="GO:0016020">
    <property type="term" value="C:membrane"/>
    <property type="evidence" value="ECO:0007669"/>
    <property type="project" value="InterPro"/>
</dbReference>
<evidence type="ECO:0000313" key="3">
    <source>
        <dbReference type="Proteomes" id="UP000320216"/>
    </source>
</evidence>
<feature type="transmembrane region" description="Helical" evidence="1">
    <location>
        <begin position="239"/>
        <end position="259"/>
    </location>
</feature>
<organism evidence="2 3">
    <name type="scientific">Humibacter ginsenosidimutans</name>
    <dbReference type="NCBI Taxonomy" id="2599293"/>
    <lineage>
        <taxon>Bacteria</taxon>
        <taxon>Bacillati</taxon>
        <taxon>Actinomycetota</taxon>
        <taxon>Actinomycetes</taxon>
        <taxon>Micrococcales</taxon>
        <taxon>Microbacteriaceae</taxon>
        <taxon>Humibacter</taxon>
    </lineage>
</organism>
<dbReference type="GO" id="GO:0008654">
    <property type="term" value="P:phospholipid biosynthetic process"/>
    <property type="evidence" value="ECO:0007669"/>
    <property type="project" value="InterPro"/>
</dbReference>
<dbReference type="KEGG" id="huw:FPZ11_05585"/>
<feature type="transmembrane region" description="Helical" evidence="1">
    <location>
        <begin position="211"/>
        <end position="233"/>
    </location>
</feature>
<keyword evidence="1" id="KW-1133">Transmembrane helix</keyword>
<sequence>MSDSYRRPSSIAELREVTQPPEVRQRRNAEHWTAHLYLRAISPYLTWALLKTRISANGVTGFMILSGWCAAAALLIPGIGGAVLAVVFGQLQMLFDCCDGEVARWRHTSSPAGHFLDAVGHYSTETLIAVVLGFRAAGWPFQAPEDYLFTTLGFALALVLVLNKALNDLMRVARAYAGLPRLGNAEADAAPQHRLIALARRAVKFFPFHRMFHSVELTLLTFVVAVIALFTGSPATERVYLPLLLAFAILALIGHFVAIMSSRRLRA</sequence>
<gene>
    <name evidence="2" type="ORF">FPZ11_05585</name>
</gene>
<reference evidence="2 3" key="1">
    <citation type="submission" date="2019-07" db="EMBL/GenBank/DDBJ databases">
        <title>Full genome sequence of Humibacter sp. WJ7-1.</title>
        <authorList>
            <person name="Im W.-T."/>
        </authorList>
    </citation>
    <scope>NUCLEOTIDE SEQUENCE [LARGE SCALE GENOMIC DNA]</scope>
    <source>
        <strain evidence="2 3">WJ7-1</strain>
    </source>
</reference>
<evidence type="ECO:0000256" key="1">
    <source>
        <dbReference type="SAM" id="Phobius"/>
    </source>
</evidence>
<keyword evidence="2" id="KW-0808">Transferase</keyword>